<keyword evidence="8" id="KW-0804">Transcription</keyword>
<sequence>MTTDIHALAGAYVLDAVDDVERAAFERHLADCPTCTLEVAELREATARLADPTWSVPPPGLRTDVLARVRRTPQERPGRAGRDGSAAARRWRRRLAAAAAAVVLAGGAGAATWVAQEQRVRDARTEAGAARDETARIRAVLTAPDAVVRTSAAPTGGRVTVVASATRDEGVALLAGLAAPAPGRAYQLWLIQGGSVASAGVLPAGRGEATVLIGGVRGKGLLGVTEEPAGGSARPSTAPLVALGLTA</sequence>
<keyword evidence="5 11" id="KW-1133">Transmembrane helix</keyword>
<evidence type="ECO:0000256" key="4">
    <source>
        <dbReference type="ARBA" id="ARBA00022692"/>
    </source>
</evidence>
<evidence type="ECO:0000256" key="11">
    <source>
        <dbReference type="SAM" id="Phobius"/>
    </source>
</evidence>
<dbReference type="EMBL" id="LT594323">
    <property type="protein sequence ID" value="SBT46831.1"/>
    <property type="molecule type" value="Genomic_DNA"/>
</dbReference>
<proteinExistence type="predicted"/>
<dbReference type="Proteomes" id="UP000199385">
    <property type="component" value="Chromosome I"/>
</dbReference>
<name>A0A1A8ZSM4_9ACTN</name>
<keyword evidence="3" id="KW-1003">Cell membrane</keyword>
<keyword evidence="15" id="KW-1185">Reference proteome</keyword>
<evidence type="ECO:0000256" key="8">
    <source>
        <dbReference type="ARBA" id="ARBA00023163"/>
    </source>
</evidence>
<dbReference type="GO" id="GO:0006417">
    <property type="term" value="P:regulation of translation"/>
    <property type="evidence" value="ECO:0007669"/>
    <property type="project" value="TreeGrafter"/>
</dbReference>
<evidence type="ECO:0000256" key="5">
    <source>
        <dbReference type="ARBA" id="ARBA00022989"/>
    </source>
</evidence>
<organism evidence="14 15">
    <name type="scientific">Micromonospora auratinigra</name>
    <dbReference type="NCBI Taxonomy" id="261654"/>
    <lineage>
        <taxon>Bacteria</taxon>
        <taxon>Bacillati</taxon>
        <taxon>Actinomycetota</taxon>
        <taxon>Actinomycetes</taxon>
        <taxon>Micromonosporales</taxon>
        <taxon>Micromonosporaceae</taxon>
        <taxon>Micromonospora</taxon>
    </lineage>
</organism>
<dbReference type="RefSeq" id="WP_091665498.1">
    <property type="nucleotide sequence ID" value="NZ_LT594323.1"/>
</dbReference>
<evidence type="ECO:0000256" key="7">
    <source>
        <dbReference type="ARBA" id="ARBA00023136"/>
    </source>
</evidence>
<dbReference type="Pfam" id="PF10099">
    <property type="entry name" value="RskA_C"/>
    <property type="match status" value="1"/>
</dbReference>
<dbReference type="InterPro" id="IPR018764">
    <property type="entry name" value="RskA_C"/>
</dbReference>
<keyword evidence="6" id="KW-0805">Transcription regulation</keyword>
<comment type="subcellular location">
    <subcellularLocation>
        <location evidence="2">Cell membrane</location>
    </subcellularLocation>
    <subcellularLocation>
        <location evidence="1">Membrane</location>
        <topology evidence="1">Single-pass membrane protein</topology>
    </subcellularLocation>
</comment>
<dbReference type="Gene3D" id="1.10.10.1320">
    <property type="entry name" value="Anti-sigma factor, zinc-finger domain"/>
    <property type="match status" value="1"/>
</dbReference>
<evidence type="ECO:0000313" key="15">
    <source>
        <dbReference type="Proteomes" id="UP000199385"/>
    </source>
</evidence>
<dbReference type="OrthoDB" id="153510at2"/>
<reference evidence="15" key="1">
    <citation type="submission" date="2016-06" db="EMBL/GenBank/DDBJ databases">
        <authorList>
            <person name="Varghese N."/>
            <person name="Submissions Spin"/>
        </authorList>
    </citation>
    <scope>NUCLEOTIDE SEQUENCE [LARGE SCALE GENOMIC DNA]</scope>
    <source>
        <strain evidence="15">DSM 44815</strain>
    </source>
</reference>
<dbReference type="PATRIC" id="fig|261654.4.peg.3573"/>
<evidence type="ECO:0000256" key="9">
    <source>
        <dbReference type="ARBA" id="ARBA00029829"/>
    </source>
</evidence>
<evidence type="ECO:0000256" key="1">
    <source>
        <dbReference type="ARBA" id="ARBA00004167"/>
    </source>
</evidence>
<dbReference type="STRING" id="261654.GA0070611_3516"/>
<accession>A0A1A8ZSM4</accession>
<evidence type="ECO:0000256" key="6">
    <source>
        <dbReference type="ARBA" id="ARBA00023015"/>
    </source>
</evidence>
<dbReference type="GO" id="GO:0016989">
    <property type="term" value="F:sigma factor antagonist activity"/>
    <property type="evidence" value="ECO:0007669"/>
    <property type="project" value="TreeGrafter"/>
</dbReference>
<protein>
    <recommendedName>
        <fullName evidence="10">Regulator of SigK</fullName>
    </recommendedName>
    <alternativeName>
        <fullName evidence="9">Sigma-K anti-sigma factor RskA</fullName>
    </alternativeName>
</protein>
<evidence type="ECO:0000256" key="3">
    <source>
        <dbReference type="ARBA" id="ARBA00022475"/>
    </source>
</evidence>
<dbReference type="InterPro" id="IPR041916">
    <property type="entry name" value="Anti_sigma_zinc_sf"/>
</dbReference>
<evidence type="ECO:0000256" key="2">
    <source>
        <dbReference type="ARBA" id="ARBA00004236"/>
    </source>
</evidence>
<feature type="domain" description="Putative zinc-finger" evidence="13">
    <location>
        <begin position="4"/>
        <end position="35"/>
    </location>
</feature>
<keyword evidence="4 11" id="KW-0812">Transmembrane</keyword>
<feature type="transmembrane region" description="Helical" evidence="11">
    <location>
        <begin position="95"/>
        <end position="115"/>
    </location>
</feature>
<dbReference type="Pfam" id="PF13490">
    <property type="entry name" value="zf-HC2"/>
    <property type="match status" value="1"/>
</dbReference>
<keyword evidence="7 11" id="KW-0472">Membrane</keyword>
<evidence type="ECO:0000313" key="14">
    <source>
        <dbReference type="EMBL" id="SBT46831.1"/>
    </source>
</evidence>
<feature type="domain" description="Anti-sigma K factor RskA C-terminal" evidence="12">
    <location>
        <begin position="96"/>
        <end position="239"/>
    </location>
</feature>
<evidence type="ECO:0000259" key="13">
    <source>
        <dbReference type="Pfam" id="PF13490"/>
    </source>
</evidence>
<dbReference type="InterPro" id="IPR027383">
    <property type="entry name" value="Znf_put"/>
</dbReference>
<dbReference type="PANTHER" id="PTHR37461">
    <property type="entry name" value="ANTI-SIGMA-K FACTOR RSKA"/>
    <property type="match status" value="1"/>
</dbReference>
<dbReference type="PANTHER" id="PTHR37461:SF1">
    <property type="entry name" value="ANTI-SIGMA-K FACTOR RSKA"/>
    <property type="match status" value="1"/>
</dbReference>
<dbReference type="AlphaFoldDB" id="A0A1A8ZSM4"/>
<gene>
    <name evidence="14" type="ORF">GA0070611_3516</name>
</gene>
<dbReference type="InterPro" id="IPR051474">
    <property type="entry name" value="Anti-sigma-K/W_factor"/>
</dbReference>
<dbReference type="GO" id="GO:0005886">
    <property type="term" value="C:plasma membrane"/>
    <property type="evidence" value="ECO:0007669"/>
    <property type="project" value="UniProtKB-SubCell"/>
</dbReference>
<evidence type="ECO:0000259" key="12">
    <source>
        <dbReference type="Pfam" id="PF10099"/>
    </source>
</evidence>
<evidence type="ECO:0000256" key="10">
    <source>
        <dbReference type="ARBA" id="ARBA00030803"/>
    </source>
</evidence>